<proteinExistence type="inferred from homology"/>
<reference evidence="11 12" key="1">
    <citation type="submission" date="2020-09" db="EMBL/GenBank/DDBJ databases">
        <authorList>
            <person name="Jameson E."/>
        </authorList>
    </citation>
    <scope>NUCLEOTIDE SEQUENCE [LARGE SCALE GENOMIC DNA]</scope>
</reference>
<comment type="similarity">
    <text evidence="2">Belongs to the thymidylate kinase family.</text>
</comment>
<gene>
    <name evidence="11" type="ORF">LLCLJKAH_00153</name>
</gene>
<keyword evidence="7 11" id="KW-0418">Kinase</keyword>
<evidence type="ECO:0000256" key="3">
    <source>
        <dbReference type="ARBA" id="ARBA00012980"/>
    </source>
</evidence>
<evidence type="ECO:0000256" key="7">
    <source>
        <dbReference type="ARBA" id="ARBA00022777"/>
    </source>
</evidence>
<dbReference type="GO" id="GO:0006233">
    <property type="term" value="P:dTDP biosynthetic process"/>
    <property type="evidence" value="ECO:0007669"/>
    <property type="project" value="InterPro"/>
</dbReference>
<evidence type="ECO:0000256" key="1">
    <source>
        <dbReference type="ARBA" id="ARBA00004992"/>
    </source>
</evidence>
<dbReference type="InterPro" id="IPR039430">
    <property type="entry name" value="Thymidylate_kin-like_dom"/>
</dbReference>
<accession>A0A7R8MJG8</accession>
<evidence type="ECO:0000256" key="4">
    <source>
        <dbReference type="ARBA" id="ARBA00022679"/>
    </source>
</evidence>
<keyword evidence="6" id="KW-0547">Nucleotide-binding</keyword>
<dbReference type="NCBIfam" id="TIGR00041">
    <property type="entry name" value="DTMP_kinase"/>
    <property type="match status" value="1"/>
</dbReference>
<evidence type="ECO:0000313" key="12">
    <source>
        <dbReference type="Proteomes" id="UP000596247"/>
    </source>
</evidence>
<keyword evidence="12" id="KW-1185">Reference proteome</keyword>
<comment type="catalytic activity">
    <reaction evidence="9">
        <text>dTMP + ATP = dTDP + ADP</text>
        <dbReference type="Rhea" id="RHEA:13517"/>
        <dbReference type="ChEBI" id="CHEBI:30616"/>
        <dbReference type="ChEBI" id="CHEBI:58369"/>
        <dbReference type="ChEBI" id="CHEBI:63528"/>
        <dbReference type="ChEBI" id="CHEBI:456216"/>
        <dbReference type="EC" id="2.7.4.9"/>
    </reaction>
</comment>
<dbReference type="UniPathway" id="UPA00575"/>
<dbReference type="HAMAP" id="MF_00165">
    <property type="entry name" value="Thymidylate_kinase"/>
    <property type="match status" value="1"/>
</dbReference>
<evidence type="ECO:0000256" key="9">
    <source>
        <dbReference type="ARBA" id="ARBA00048743"/>
    </source>
</evidence>
<dbReference type="InterPro" id="IPR027417">
    <property type="entry name" value="P-loop_NTPase"/>
</dbReference>
<dbReference type="GO" id="GO:0006227">
    <property type="term" value="P:dUDP biosynthetic process"/>
    <property type="evidence" value="ECO:0007669"/>
    <property type="project" value="TreeGrafter"/>
</dbReference>
<protein>
    <recommendedName>
        <fullName evidence="3">dTMP kinase</fullName>
        <ecNumber evidence="3">2.7.4.9</ecNumber>
    </recommendedName>
</protein>
<dbReference type="GO" id="GO:0006235">
    <property type="term" value="P:dTTP biosynthetic process"/>
    <property type="evidence" value="ECO:0007669"/>
    <property type="project" value="UniProtKB-UniPathway"/>
</dbReference>
<keyword evidence="5" id="KW-0545">Nucleotide biosynthesis</keyword>
<dbReference type="EMBL" id="LR881104">
    <property type="protein sequence ID" value="CAD5236142.1"/>
    <property type="molecule type" value="Genomic_DNA"/>
</dbReference>
<dbReference type="Proteomes" id="UP000596247">
    <property type="component" value="Chromosome"/>
</dbReference>
<evidence type="ECO:0000256" key="6">
    <source>
        <dbReference type="ARBA" id="ARBA00022741"/>
    </source>
</evidence>
<dbReference type="InterPro" id="IPR018094">
    <property type="entry name" value="Thymidylate_kinase"/>
</dbReference>
<dbReference type="CDD" id="cd01672">
    <property type="entry name" value="TMPK"/>
    <property type="match status" value="1"/>
</dbReference>
<keyword evidence="4" id="KW-0808">Transferase</keyword>
<sequence>MKGKYYVIEGLDGTGKSTLIEKLKAAHPEWVFVAEPGGTPIGQMLRALVKEGLGEEVITPISELLMFSAARTQLLSQIIAPALAEGKTVISDRNWVSTLMYQGHGFGTSAINTVLDLHKLILKDLPVPTGYLYLSLSMEQRALRLRHRGEAPDRLESRNSDYYVRVHAGYEAWAKANSNVFKLDASKSSDDVFTSALTFI</sequence>
<dbReference type="SUPFAM" id="SSF52540">
    <property type="entry name" value="P-loop containing nucleoside triphosphate hydrolases"/>
    <property type="match status" value="1"/>
</dbReference>
<evidence type="ECO:0000256" key="2">
    <source>
        <dbReference type="ARBA" id="ARBA00009776"/>
    </source>
</evidence>
<dbReference type="PANTHER" id="PTHR10344:SF4">
    <property type="entry name" value="UMP-CMP KINASE 2, MITOCHONDRIAL"/>
    <property type="match status" value="1"/>
</dbReference>
<organism evidence="11 12">
    <name type="scientific">Klebsiella phage vB_KvM-Eowyn</name>
    <dbReference type="NCBI Taxonomy" id="2762819"/>
    <lineage>
        <taxon>Viruses</taxon>
        <taxon>Duplodnaviria</taxon>
        <taxon>Heunggongvirae</taxon>
        <taxon>Uroviricota</taxon>
        <taxon>Caudoviricetes</taxon>
        <taxon>Chimalliviridae</taxon>
        <taxon>Eowynvirus</taxon>
        <taxon>Eowynvirus eowyn</taxon>
    </lineage>
</organism>
<evidence type="ECO:0000259" key="10">
    <source>
        <dbReference type="Pfam" id="PF02223"/>
    </source>
</evidence>
<dbReference type="GO" id="GO:0005524">
    <property type="term" value="F:ATP binding"/>
    <property type="evidence" value="ECO:0007669"/>
    <property type="project" value="UniProtKB-KW"/>
</dbReference>
<evidence type="ECO:0000256" key="8">
    <source>
        <dbReference type="ARBA" id="ARBA00022840"/>
    </source>
</evidence>
<keyword evidence="8" id="KW-0067">ATP-binding</keyword>
<dbReference type="EC" id="2.7.4.9" evidence="3"/>
<evidence type="ECO:0000313" key="11">
    <source>
        <dbReference type="EMBL" id="CAD5236142.1"/>
    </source>
</evidence>
<feature type="domain" description="Thymidylate kinase-like" evidence="10">
    <location>
        <begin position="8"/>
        <end position="193"/>
    </location>
</feature>
<dbReference type="PANTHER" id="PTHR10344">
    <property type="entry name" value="THYMIDYLATE KINASE"/>
    <property type="match status" value="1"/>
</dbReference>
<dbReference type="Gene3D" id="3.40.50.300">
    <property type="entry name" value="P-loop containing nucleotide triphosphate hydrolases"/>
    <property type="match status" value="1"/>
</dbReference>
<comment type="pathway">
    <text evidence="1">Pyrimidine metabolism; dTTP biosynthesis.</text>
</comment>
<evidence type="ECO:0000256" key="5">
    <source>
        <dbReference type="ARBA" id="ARBA00022727"/>
    </source>
</evidence>
<name>A0A7R8MJG8_9CAUD</name>
<dbReference type="GO" id="GO:0004798">
    <property type="term" value="F:dTMP kinase activity"/>
    <property type="evidence" value="ECO:0007669"/>
    <property type="project" value="UniProtKB-EC"/>
</dbReference>
<dbReference type="Pfam" id="PF02223">
    <property type="entry name" value="Thymidylate_kin"/>
    <property type="match status" value="1"/>
</dbReference>